<gene>
    <name evidence="1" type="ORF">Pint_20419</name>
</gene>
<protein>
    <submittedName>
        <fullName evidence="1">Uncharacterized protein</fullName>
    </submittedName>
</protein>
<dbReference type="Proteomes" id="UP001163603">
    <property type="component" value="Chromosome 13"/>
</dbReference>
<name>A0ACC0XEZ4_9ROSI</name>
<sequence length="445" mass="50094">MLSVTTNTLTLKAFTSPFTDNNLFRLNPLPLRFFSSKPLLKPVSASLIPPPNSQQRRQQQVYQPFRPPPSPLPPQFRNLDTASRLEVLANRLGLWFEYAPLIPTLYQEGFPPPSVEESTGISGVEQNRLVVAAQVRDSLVESNTDPEVLAFFDTGGAELLYEIRLLSASQRAAAARFLVENNCDAKGAQDLARAMKDFPRRRGEIAREKFNYVLPGDCLSFMYYRQSKEHKNPSEERTSFLELALQAAESDEAKKLIERELQGEIEEKDEKEVKIEDRVHVPVVRLKIGEVSEATSVVVLPVCRGEEKEKGISEAPFECRSEGEFGVVAAEKGWNRWVVLPGWEPVVGLGNGGVVVSFSDARVLPWRVNRWYKEEAILVVADRSRKAVEVDEGFYLVQLEDGELKVERGLALKERGVEESLGTVVLVVRPPKEEIDDQLSDDDWE</sequence>
<dbReference type="EMBL" id="CM047748">
    <property type="protein sequence ID" value="KAJ0015222.1"/>
    <property type="molecule type" value="Genomic_DNA"/>
</dbReference>
<reference evidence="2" key="1">
    <citation type="journal article" date="2023" name="G3 (Bethesda)">
        <title>Genome assembly and association tests identify interacting loci associated with vigor, precocity, and sex in interspecific pistachio rootstocks.</title>
        <authorList>
            <person name="Palmer W."/>
            <person name="Jacygrad E."/>
            <person name="Sagayaradj S."/>
            <person name="Cavanaugh K."/>
            <person name="Han R."/>
            <person name="Bertier L."/>
            <person name="Beede B."/>
            <person name="Kafkas S."/>
            <person name="Golino D."/>
            <person name="Preece J."/>
            <person name="Michelmore R."/>
        </authorList>
    </citation>
    <scope>NUCLEOTIDE SEQUENCE [LARGE SCALE GENOMIC DNA]</scope>
</reference>
<organism evidence="1 2">
    <name type="scientific">Pistacia integerrima</name>
    <dbReference type="NCBI Taxonomy" id="434235"/>
    <lineage>
        <taxon>Eukaryota</taxon>
        <taxon>Viridiplantae</taxon>
        <taxon>Streptophyta</taxon>
        <taxon>Embryophyta</taxon>
        <taxon>Tracheophyta</taxon>
        <taxon>Spermatophyta</taxon>
        <taxon>Magnoliopsida</taxon>
        <taxon>eudicotyledons</taxon>
        <taxon>Gunneridae</taxon>
        <taxon>Pentapetalae</taxon>
        <taxon>rosids</taxon>
        <taxon>malvids</taxon>
        <taxon>Sapindales</taxon>
        <taxon>Anacardiaceae</taxon>
        <taxon>Pistacia</taxon>
    </lineage>
</organism>
<proteinExistence type="predicted"/>
<accession>A0ACC0XEZ4</accession>
<keyword evidence="2" id="KW-1185">Reference proteome</keyword>
<evidence type="ECO:0000313" key="2">
    <source>
        <dbReference type="Proteomes" id="UP001163603"/>
    </source>
</evidence>
<comment type="caution">
    <text evidence="1">The sequence shown here is derived from an EMBL/GenBank/DDBJ whole genome shotgun (WGS) entry which is preliminary data.</text>
</comment>
<evidence type="ECO:0000313" key="1">
    <source>
        <dbReference type="EMBL" id="KAJ0015222.1"/>
    </source>
</evidence>